<organism evidence="1 2">
    <name type="scientific">Racocetra persica</name>
    <dbReference type="NCBI Taxonomy" id="160502"/>
    <lineage>
        <taxon>Eukaryota</taxon>
        <taxon>Fungi</taxon>
        <taxon>Fungi incertae sedis</taxon>
        <taxon>Mucoromycota</taxon>
        <taxon>Glomeromycotina</taxon>
        <taxon>Glomeromycetes</taxon>
        <taxon>Diversisporales</taxon>
        <taxon>Gigasporaceae</taxon>
        <taxon>Racocetra</taxon>
    </lineage>
</organism>
<keyword evidence="2" id="KW-1185">Reference proteome</keyword>
<comment type="caution">
    <text evidence="1">The sequence shown here is derived from an EMBL/GenBank/DDBJ whole genome shotgun (WGS) entry which is preliminary data.</text>
</comment>
<accession>A0ACA9P0V3</accession>
<dbReference type="EMBL" id="CAJVQC010017330">
    <property type="protein sequence ID" value="CAG8683974.1"/>
    <property type="molecule type" value="Genomic_DNA"/>
</dbReference>
<proteinExistence type="predicted"/>
<sequence>QKNKVNVIGAGVIGITTALILQRNGYQVQILAEHWPGDSDINYTSPWAGAAWKPNFCINNAKNVDKFERISFEAFWALLQTPDTGLMSATIYDYMDKKPELNRDVWYREFVPKFRVLPPKKLPPGVEFGLSYTTITIHGPKYIRWLLKQFTIAGGTTKKVHLSHINESFDDDVDIVVNCTGINARTFGGVQDDSVFPTRGQTVVVWAPHIKTLYYRSDSDYMSYVIPREDGEVILGGTFDENSLNEKPDSKTAESIIQRCVELCPELTLGVSTPALKIISHNVGRQPTRIGGIRLEIEIRKNDKGKNIIVCHNYGHHSYGYSSSWGSCLKAFELIEAAITNEQRNERKKDFDSFFTTKF</sequence>
<protein>
    <submittedName>
        <fullName evidence="1">29026_t:CDS:1</fullName>
    </submittedName>
</protein>
<gene>
    <name evidence="1" type="ORF">RPERSI_LOCUS9250</name>
</gene>
<feature type="non-terminal residue" evidence="1">
    <location>
        <position position="1"/>
    </location>
</feature>
<evidence type="ECO:0000313" key="1">
    <source>
        <dbReference type="EMBL" id="CAG8683974.1"/>
    </source>
</evidence>
<name>A0ACA9P0V3_9GLOM</name>
<dbReference type="Proteomes" id="UP000789920">
    <property type="component" value="Unassembled WGS sequence"/>
</dbReference>
<reference evidence="1" key="1">
    <citation type="submission" date="2021-06" db="EMBL/GenBank/DDBJ databases">
        <authorList>
            <person name="Kallberg Y."/>
            <person name="Tangrot J."/>
            <person name="Rosling A."/>
        </authorList>
    </citation>
    <scope>NUCLEOTIDE SEQUENCE</scope>
    <source>
        <strain evidence="1">MA461A</strain>
    </source>
</reference>
<evidence type="ECO:0000313" key="2">
    <source>
        <dbReference type="Proteomes" id="UP000789920"/>
    </source>
</evidence>